<evidence type="ECO:0000256" key="14">
    <source>
        <dbReference type="ARBA" id="ARBA00049255"/>
    </source>
</evidence>
<dbReference type="Pfam" id="PF03147">
    <property type="entry name" value="FDX-ACB"/>
    <property type="match status" value="1"/>
</dbReference>
<dbReference type="Pfam" id="PF17759">
    <property type="entry name" value="tRNA_synthFbeta"/>
    <property type="match status" value="1"/>
</dbReference>
<dbReference type="InterPro" id="IPR033714">
    <property type="entry name" value="tRNA_bind_bactPheRS"/>
</dbReference>
<gene>
    <name evidence="15" type="primary">pheT</name>
    <name evidence="20" type="ORF">I2H38_10050</name>
</gene>
<dbReference type="Gene3D" id="3.50.40.10">
    <property type="entry name" value="Phenylalanyl-trna Synthetase, Chain B, domain 3"/>
    <property type="match status" value="1"/>
</dbReference>
<comment type="subunit">
    <text evidence="3 15">Tetramer of two alpha and two beta subunits.</text>
</comment>
<dbReference type="CDD" id="cd00769">
    <property type="entry name" value="PheRS_beta_core"/>
    <property type="match status" value="1"/>
</dbReference>
<dbReference type="FunFam" id="3.30.70.380:FF:000001">
    <property type="entry name" value="Phenylalanine--tRNA ligase beta subunit"/>
    <property type="match status" value="1"/>
</dbReference>
<comment type="cofactor">
    <cofactor evidence="15">
        <name>Mg(2+)</name>
        <dbReference type="ChEBI" id="CHEBI:18420"/>
    </cofactor>
    <text evidence="15">Binds 2 magnesium ions per tetramer.</text>
</comment>
<reference evidence="20" key="1">
    <citation type="submission" date="2020-11" db="EMBL/GenBank/DDBJ databases">
        <authorList>
            <person name="Kim M.K."/>
        </authorList>
    </citation>
    <scope>NUCLEOTIDE SEQUENCE</scope>
    <source>
        <strain evidence="20">BT350</strain>
    </source>
</reference>
<evidence type="ECO:0000256" key="4">
    <source>
        <dbReference type="ARBA" id="ARBA00022490"/>
    </source>
</evidence>
<evidence type="ECO:0000259" key="18">
    <source>
        <dbReference type="PROSITE" id="PS51447"/>
    </source>
</evidence>
<evidence type="ECO:0000256" key="6">
    <source>
        <dbReference type="ARBA" id="ARBA00022598"/>
    </source>
</evidence>
<keyword evidence="8 15" id="KW-0547">Nucleotide-binding</keyword>
<feature type="binding site" evidence="15">
    <location>
        <position position="462"/>
    </location>
    <ligand>
        <name>Mg(2+)</name>
        <dbReference type="ChEBI" id="CHEBI:18420"/>
        <note>shared with alpha subunit</note>
    </ligand>
</feature>
<dbReference type="Pfam" id="PF01588">
    <property type="entry name" value="tRNA_bind"/>
    <property type="match status" value="1"/>
</dbReference>
<keyword evidence="9 15" id="KW-0067">ATP-binding</keyword>
<dbReference type="AlphaFoldDB" id="A0A931BM05"/>
<evidence type="ECO:0000313" key="20">
    <source>
        <dbReference type="EMBL" id="MBF9233716.1"/>
    </source>
</evidence>
<comment type="catalytic activity">
    <reaction evidence="14 15">
        <text>tRNA(Phe) + L-phenylalanine + ATP = L-phenylalanyl-tRNA(Phe) + AMP + diphosphate + H(+)</text>
        <dbReference type="Rhea" id="RHEA:19413"/>
        <dbReference type="Rhea" id="RHEA-COMP:9668"/>
        <dbReference type="Rhea" id="RHEA-COMP:9699"/>
        <dbReference type="ChEBI" id="CHEBI:15378"/>
        <dbReference type="ChEBI" id="CHEBI:30616"/>
        <dbReference type="ChEBI" id="CHEBI:33019"/>
        <dbReference type="ChEBI" id="CHEBI:58095"/>
        <dbReference type="ChEBI" id="CHEBI:78442"/>
        <dbReference type="ChEBI" id="CHEBI:78531"/>
        <dbReference type="ChEBI" id="CHEBI:456215"/>
        <dbReference type="EC" id="6.1.1.20"/>
    </reaction>
</comment>
<dbReference type="InterPro" id="IPR005121">
    <property type="entry name" value="Fdx_antiC-bd"/>
</dbReference>
<accession>A0A931BM05</accession>
<evidence type="ECO:0000256" key="2">
    <source>
        <dbReference type="ARBA" id="ARBA00008653"/>
    </source>
</evidence>
<dbReference type="RefSeq" id="WP_196271718.1">
    <property type="nucleotide sequence ID" value="NZ_JADQDO010000004.1"/>
</dbReference>
<sequence>MKFTLSWLKDHLDTTASLDEIVETLTRIGLEVEGVEDKAKALGAYKIAYVVSAEQHPNADRLRVCVVDTGEGAPIQVVCGAPNARTGMKSVFAPPGTYIPGKNITLGIGTIRGVESRGMLCSAAELEISDDHDGIIDLPADAPVGVAYAAYAGLDDPVIEINLTPNRPDCTSIHGIARDLAAAGLGTLKGETVPSVAAKGACPVSVKLDFAPGDEKLCPTFALRLVRGVKNGPSPDWMQRRLLSIGLRPINALVDITNYVTFDRGRPLHVFDAKKVKGNLTIRRAKDGEEILALDGRTYKLDHGNVVIADESGVESIAGIMGGEHSGCDESTTDVLIESALWDPLNIAQSGRKLGIITDARYRFERGIDPAYTLPGLDFATRMVIDLCGGEASEAVVAGKVPETKRVIEFPWAEVSRLSGLDVPPAESKPILEKLGFVVSGSGERVNVVPPSWRSDIEGKADLVEEVIRIAGVDRILPKPLPRLEAAVAKPILTLIQKRTRLARRVLATRGLVEAVTWSFIAKSEAELFGGGDARLALANPIAADLSDMRPSLLPGLLKAAQRNADRGYGDVALFEVGQCFASDEPEGQTIKAAGVRRGTARAEGVGRHWDGGAVTVDAFDAKADILSLLGTLGIPAGGLQVVPGAPAWFHPGRSGTLQFGPKNVIGAFGEVHPKVLKALDLKGPLVAFELTLDALPPPKTKPTKMKPKLVLSDFQPITRDYAFVVGRNVAAGDIIKAAQGAERQLIVGVEVFDIYEGTGIDPDKKSVAIAVTLQPTEKTLTDVEIEAVSAKIVGEVAKKTGAVLRG</sequence>
<feature type="domain" description="FDX-ACB" evidence="18">
    <location>
        <begin position="713"/>
        <end position="806"/>
    </location>
</feature>
<dbReference type="InterPro" id="IPR020825">
    <property type="entry name" value="Phe-tRNA_synthase-like_B3/B4"/>
</dbReference>
<keyword evidence="10 15" id="KW-0460">Magnesium</keyword>
<evidence type="ECO:0000256" key="16">
    <source>
        <dbReference type="PROSITE-ProRule" id="PRU00209"/>
    </source>
</evidence>
<feature type="domain" description="TRNA-binding" evidence="17">
    <location>
        <begin position="39"/>
        <end position="149"/>
    </location>
</feature>
<dbReference type="InterPro" id="IPR002547">
    <property type="entry name" value="tRNA-bd_dom"/>
</dbReference>
<dbReference type="SUPFAM" id="SSF55681">
    <property type="entry name" value="Class II aaRS and biotin synthetases"/>
    <property type="match status" value="1"/>
</dbReference>
<evidence type="ECO:0000313" key="21">
    <source>
        <dbReference type="Proteomes" id="UP000599312"/>
    </source>
</evidence>
<dbReference type="InterPro" id="IPR045060">
    <property type="entry name" value="Phe-tRNA-ligase_IIc_bsu"/>
</dbReference>
<dbReference type="PROSITE" id="PS51483">
    <property type="entry name" value="B5"/>
    <property type="match status" value="1"/>
</dbReference>
<dbReference type="SMART" id="SM00896">
    <property type="entry name" value="FDX-ACB"/>
    <property type="match status" value="1"/>
</dbReference>
<dbReference type="SMART" id="SM00874">
    <property type="entry name" value="B5"/>
    <property type="match status" value="1"/>
</dbReference>
<evidence type="ECO:0000259" key="19">
    <source>
        <dbReference type="PROSITE" id="PS51483"/>
    </source>
</evidence>
<evidence type="ECO:0000256" key="1">
    <source>
        <dbReference type="ARBA" id="ARBA00004496"/>
    </source>
</evidence>
<dbReference type="InterPro" id="IPR012340">
    <property type="entry name" value="NA-bd_OB-fold"/>
</dbReference>
<evidence type="ECO:0000259" key="17">
    <source>
        <dbReference type="PROSITE" id="PS50886"/>
    </source>
</evidence>
<dbReference type="GO" id="GO:0005524">
    <property type="term" value="F:ATP binding"/>
    <property type="evidence" value="ECO:0007669"/>
    <property type="project" value="UniProtKB-UniRule"/>
</dbReference>
<evidence type="ECO:0000256" key="3">
    <source>
        <dbReference type="ARBA" id="ARBA00011209"/>
    </source>
</evidence>
<protein>
    <recommendedName>
        <fullName evidence="15">Phenylalanine--tRNA ligase beta subunit</fullName>
        <ecNumber evidence="15">6.1.1.20</ecNumber>
    </recommendedName>
    <alternativeName>
        <fullName evidence="15">Phenylalanyl-tRNA synthetase beta subunit</fullName>
        <shortName evidence="15">PheRS</shortName>
    </alternativeName>
</protein>
<keyword evidence="21" id="KW-1185">Reference proteome</keyword>
<dbReference type="Gene3D" id="3.30.70.380">
    <property type="entry name" value="Ferrodoxin-fold anticodon-binding domain"/>
    <property type="match status" value="1"/>
</dbReference>
<dbReference type="SUPFAM" id="SSF54991">
    <property type="entry name" value="Anticodon-binding domain of PheRS"/>
    <property type="match status" value="1"/>
</dbReference>
<dbReference type="NCBIfam" id="TIGR00472">
    <property type="entry name" value="pheT_bact"/>
    <property type="match status" value="1"/>
</dbReference>
<dbReference type="InterPro" id="IPR005146">
    <property type="entry name" value="B3/B4_tRNA-bd"/>
</dbReference>
<keyword evidence="12 15" id="KW-0648">Protein biosynthesis</keyword>
<evidence type="ECO:0000256" key="10">
    <source>
        <dbReference type="ARBA" id="ARBA00022842"/>
    </source>
</evidence>
<dbReference type="HAMAP" id="MF_00283">
    <property type="entry name" value="Phe_tRNA_synth_beta1"/>
    <property type="match status" value="1"/>
</dbReference>
<keyword evidence="4 15" id="KW-0963">Cytoplasm</keyword>
<dbReference type="SUPFAM" id="SSF46955">
    <property type="entry name" value="Putative DNA-binding domain"/>
    <property type="match status" value="1"/>
</dbReference>
<dbReference type="FunFam" id="2.40.50.140:FF:000045">
    <property type="entry name" value="Phenylalanine--tRNA ligase beta subunit"/>
    <property type="match status" value="1"/>
</dbReference>
<keyword evidence="5 16" id="KW-0820">tRNA-binding</keyword>
<evidence type="ECO:0000256" key="7">
    <source>
        <dbReference type="ARBA" id="ARBA00022723"/>
    </source>
</evidence>
<dbReference type="InterPro" id="IPR004532">
    <property type="entry name" value="Phe-tRNA-ligase_IIc_bsu_bact"/>
</dbReference>
<comment type="caution">
    <text evidence="20">The sequence shown here is derived from an EMBL/GenBank/DDBJ whole genome shotgun (WGS) entry which is preliminary data.</text>
</comment>
<feature type="binding site" evidence="15">
    <location>
        <position position="465"/>
    </location>
    <ligand>
        <name>Mg(2+)</name>
        <dbReference type="ChEBI" id="CHEBI:18420"/>
        <note>shared with alpha subunit</note>
    </ligand>
</feature>
<dbReference type="Proteomes" id="UP000599312">
    <property type="component" value="Unassembled WGS sequence"/>
</dbReference>
<dbReference type="EMBL" id="JADQDO010000004">
    <property type="protein sequence ID" value="MBF9233716.1"/>
    <property type="molecule type" value="Genomic_DNA"/>
</dbReference>
<dbReference type="SUPFAM" id="SSF50249">
    <property type="entry name" value="Nucleic acid-binding proteins"/>
    <property type="match status" value="1"/>
</dbReference>
<evidence type="ECO:0000256" key="9">
    <source>
        <dbReference type="ARBA" id="ARBA00022840"/>
    </source>
</evidence>
<dbReference type="Pfam" id="PF03483">
    <property type="entry name" value="B3_4"/>
    <property type="match status" value="1"/>
</dbReference>
<dbReference type="InterPro" id="IPR036690">
    <property type="entry name" value="Fdx_antiC-bd_sf"/>
</dbReference>
<comment type="similarity">
    <text evidence="2 15">Belongs to the phenylalanyl-tRNA synthetase beta subunit family. Type 1 subfamily.</text>
</comment>
<dbReference type="SUPFAM" id="SSF56037">
    <property type="entry name" value="PheT/TilS domain"/>
    <property type="match status" value="1"/>
</dbReference>
<evidence type="ECO:0000256" key="11">
    <source>
        <dbReference type="ARBA" id="ARBA00022884"/>
    </source>
</evidence>
<dbReference type="GO" id="GO:0000287">
    <property type="term" value="F:magnesium ion binding"/>
    <property type="evidence" value="ECO:0007669"/>
    <property type="project" value="UniProtKB-UniRule"/>
</dbReference>
<evidence type="ECO:0000256" key="15">
    <source>
        <dbReference type="HAMAP-Rule" id="MF_00283"/>
    </source>
</evidence>
<dbReference type="Pfam" id="PF03484">
    <property type="entry name" value="B5"/>
    <property type="match status" value="1"/>
</dbReference>
<feature type="binding site" evidence="15">
    <location>
        <position position="456"/>
    </location>
    <ligand>
        <name>Mg(2+)</name>
        <dbReference type="ChEBI" id="CHEBI:18420"/>
        <note>shared with alpha subunit</note>
    </ligand>
</feature>
<dbReference type="GO" id="GO:0000049">
    <property type="term" value="F:tRNA binding"/>
    <property type="evidence" value="ECO:0007669"/>
    <property type="project" value="UniProtKB-UniRule"/>
</dbReference>
<dbReference type="CDD" id="cd02796">
    <property type="entry name" value="tRNA_bind_bactPheRS"/>
    <property type="match status" value="1"/>
</dbReference>
<dbReference type="PROSITE" id="PS51447">
    <property type="entry name" value="FDX_ACB"/>
    <property type="match status" value="1"/>
</dbReference>
<evidence type="ECO:0000256" key="12">
    <source>
        <dbReference type="ARBA" id="ARBA00022917"/>
    </source>
</evidence>
<dbReference type="InterPro" id="IPR005147">
    <property type="entry name" value="tRNA_synthase_B5-dom"/>
</dbReference>
<dbReference type="Gene3D" id="3.30.56.10">
    <property type="match status" value="2"/>
</dbReference>
<evidence type="ECO:0000256" key="8">
    <source>
        <dbReference type="ARBA" id="ARBA00022741"/>
    </source>
</evidence>
<feature type="binding site" evidence="15">
    <location>
        <position position="466"/>
    </location>
    <ligand>
        <name>Mg(2+)</name>
        <dbReference type="ChEBI" id="CHEBI:18420"/>
        <note>shared with alpha subunit</note>
    </ligand>
</feature>
<dbReference type="NCBIfam" id="NF045760">
    <property type="entry name" value="YtpR"/>
    <property type="match status" value="1"/>
</dbReference>
<dbReference type="InterPro" id="IPR041616">
    <property type="entry name" value="PheRS_beta_core"/>
</dbReference>
<dbReference type="GO" id="GO:0009328">
    <property type="term" value="C:phenylalanine-tRNA ligase complex"/>
    <property type="evidence" value="ECO:0007669"/>
    <property type="project" value="TreeGrafter"/>
</dbReference>
<name>A0A931BM05_9HYPH</name>
<keyword evidence="13 15" id="KW-0030">Aminoacyl-tRNA synthetase</keyword>
<feature type="domain" description="B5" evidence="19">
    <location>
        <begin position="403"/>
        <end position="478"/>
    </location>
</feature>
<dbReference type="Gene3D" id="3.30.930.10">
    <property type="entry name" value="Bira Bifunctional Protein, Domain 2"/>
    <property type="match status" value="1"/>
</dbReference>
<dbReference type="PANTHER" id="PTHR10947">
    <property type="entry name" value="PHENYLALANYL-TRNA SYNTHETASE BETA CHAIN AND LEUCINE-RICH REPEAT-CONTAINING PROTEIN 47"/>
    <property type="match status" value="1"/>
</dbReference>
<keyword evidence="11 16" id="KW-0694">RNA-binding</keyword>
<dbReference type="GO" id="GO:0006432">
    <property type="term" value="P:phenylalanyl-tRNA aminoacylation"/>
    <property type="evidence" value="ECO:0007669"/>
    <property type="project" value="UniProtKB-UniRule"/>
</dbReference>
<dbReference type="PANTHER" id="PTHR10947:SF0">
    <property type="entry name" value="PHENYLALANINE--TRNA LIGASE BETA SUBUNIT"/>
    <property type="match status" value="1"/>
</dbReference>
<dbReference type="InterPro" id="IPR045864">
    <property type="entry name" value="aa-tRNA-synth_II/BPL/LPL"/>
</dbReference>
<dbReference type="Gene3D" id="2.40.50.140">
    <property type="entry name" value="Nucleic acid-binding proteins"/>
    <property type="match status" value="1"/>
</dbReference>
<keyword evidence="7 15" id="KW-0479">Metal-binding</keyword>
<dbReference type="EC" id="6.1.1.20" evidence="15"/>
<keyword evidence="6 15" id="KW-0436">Ligase</keyword>
<dbReference type="SMART" id="SM00873">
    <property type="entry name" value="B3_4"/>
    <property type="match status" value="1"/>
</dbReference>
<dbReference type="GO" id="GO:0004826">
    <property type="term" value="F:phenylalanine-tRNA ligase activity"/>
    <property type="evidence" value="ECO:0007669"/>
    <property type="project" value="UniProtKB-UniRule"/>
</dbReference>
<organism evidence="20 21">
    <name type="scientific">Microvirga alba</name>
    <dbReference type="NCBI Taxonomy" id="2791025"/>
    <lineage>
        <taxon>Bacteria</taxon>
        <taxon>Pseudomonadati</taxon>
        <taxon>Pseudomonadota</taxon>
        <taxon>Alphaproteobacteria</taxon>
        <taxon>Hyphomicrobiales</taxon>
        <taxon>Methylobacteriaceae</taxon>
        <taxon>Microvirga</taxon>
    </lineage>
</organism>
<dbReference type="InterPro" id="IPR009061">
    <property type="entry name" value="DNA-bd_dom_put_sf"/>
</dbReference>
<evidence type="ECO:0000256" key="13">
    <source>
        <dbReference type="ARBA" id="ARBA00023146"/>
    </source>
</evidence>
<evidence type="ECO:0000256" key="5">
    <source>
        <dbReference type="ARBA" id="ARBA00022555"/>
    </source>
</evidence>
<dbReference type="PROSITE" id="PS50886">
    <property type="entry name" value="TRBD"/>
    <property type="match status" value="1"/>
</dbReference>
<comment type="subcellular location">
    <subcellularLocation>
        <location evidence="1 15">Cytoplasm</location>
    </subcellularLocation>
</comment>
<proteinExistence type="inferred from homology"/>